<dbReference type="InterPro" id="IPR011527">
    <property type="entry name" value="ABC1_TM_dom"/>
</dbReference>
<evidence type="ECO:0000256" key="6">
    <source>
        <dbReference type="ARBA" id="ARBA00022840"/>
    </source>
</evidence>
<evidence type="ECO:0000256" key="3">
    <source>
        <dbReference type="ARBA" id="ARBA00022475"/>
    </source>
</evidence>
<feature type="domain" description="ABC transmembrane type-1" evidence="11">
    <location>
        <begin position="19"/>
        <end position="319"/>
    </location>
</feature>
<dbReference type="GO" id="GO:0016887">
    <property type="term" value="F:ATP hydrolysis activity"/>
    <property type="evidence" value="ECO:0007669"/>
    <property type="project" value="InterPro"/>
</dbReference>
<feature type="domain" description="ABC transporter" evidence="10">
    <location>
        <begin position="351"/>
        <end position="586"/>
    </location>
</feature>
<feature type="transmembrane region" description="Helical" evidence="9">
    <location>
        <begin position="72"/>
        <end position="94"/>
    </location>
</feature>
<name>K1LEG1_CECL9</name>
<keyword evidence="8 9" id="KW-0472">Membrane</keyword>
<dbReference type="PROSITE" id="PS50929">
    <property type="entry name" value="ABC_TM1F"/>
    <property type="match status" value="1"/>
</dbReference>
<dbReference type="GO" id="GO:0015421">
    <property type="term" value="F:ABC-type oligopeptide transporter activity"/>
    <property type="evidence" value="ECO:0007669"/>
    <property type="project" value="TreeGrafter"/>
</dbReference>
<dbReference type="PROSITE" id="PS50893">
    <property type="entry name" value="ABC_TRANSPORTER_2"/>
    <property type="match status" value="1"/>
</dbReference>
<evidence type="ECO:0000313" key="13">
    <source>
        <dbReference type="Proteomes" id="UP000004478"/>
    </source>
</evidence>
<dbReference type="Pfam" id="PF00664">
    <property type="entry name" value="ABC_membrane"/>
    <property type="match status" value="1"/>
</dbReference>
<dbReference type="SUPFAM" id="SSF52540">
    <property type="entry name" value="P-loop containing nucleoside triphosphate hydrolases"/>
    <property type="match status" value="1"/>
</dbReference>
<feature type="transmembrane region" description="Helical" evidence="9">
    <location>
        <begin position="259"/>
        <end position="284"/>
    </location>
</feature>
<evidence type="ECO:0000256" key="7">
    <source>
        <dbReference type="ARBA" id="ARBA00022989"/>
    </source>
</evidence>
<dbReference type="InterPro" id="IPR039421">
    <property type="entry name" value="Type_1_exporter"/>
</dbReference>
<dbReference type="EC" id="3.6.3.-" evidence="12"/>
<evidence type="ECO:0000256" key="4">
    <source>
        <dbReference type="ARBA" id="ARBA00022692"/>
    </source>
</evidence>
<dbReference type="EMBL" id="AMGM01000007">
    <property type="protein sequence ID" value="EKB50572.1"/>
    <property type="molecule type" value="Genomic_DNA"/>
</dbReference>
<dbReference type="CDD" id="cd18541">
    <property type="entry name" value="ABC_6TM_TmrB_like"/>
    <property type="match status" value="1"/>
</dbReference>
<dbReference type="OrthoDB" id="1111069at2"/>
<evidence type="ECO:0000259" key="11">
    <source>
        <dbReference type="PROSITE" id="PS50929"/>
    </source>
</evidence>
<dbReference type="SUPFAM" id="SSF90123">
    <property type="entry name" value="ABC transporter transmembrane region"/>
    <property type="match status" value="1"/>
</dbReference>
<dbReference type="PATRIC" id="fig|1225176.3.peg.830"/>
<feature type="transmembrane region" description="Helical" evidence="9">
    <location>
        <begin position="16"/>
        <end position="43"/>
    </location>
</feature>
<keyword evidence="12" id="KW-0378">Hydrolase</keyword>
<evidence type="ECO:0000313" key="12">
    <source>
        <dbReference type="EMBL" id="EKB50572.1"/>
    </source>
</evidence>
<dbReference type="InterPro" id="IPR003593">
    <property type="entry name" value="AAA+_ATPase"/>
</dbReference>
<reference evidence="12 13" key="1">
    <citation type="journal article" date="2012" name="J. Bacteriol.">
        <title>Draft Genome Sequence of Cecembia lonarensis Strain LW9T, Isolated from Lonar Lake, a Haloalkaline Lake in India.</title>
        <authorList>
            <person name="Shivaji S."/>
            <person name="Ara S."/>
            <person name="Singh A."/>
            <person name="Pinnaka A.K."/>
        </authorList>
    </citation>
    <scope>NUCLEOTIDE SEQUENCE [LARGE SCALE GENOMIC DNA]</scope>
    <source>
        <strain evidence="12 13">LW9</strain>
    </source>
</reference>
<dbReference type="FunFam" id="3.40.50.300:FF:000221">
    <property type="entry name" value="Multidrug ABC transporter ATP-binding protein"/>
    <property type="match status" value="1"/>
</dbReference>
<evidence type="ECO:0000256" key="8">
    <source>
        <dbReference type="ARBA" id="ARBA00023136"/>
    </source>
</evidence>
<dbReference type="InterPro" id="IPR036640">
    <property type="entry name" value="ABC1_TM_sf"/>
</dbReference>
<feature type="transmembrane region" description="Helical" evidence="9">
    <location>
        <begin position="176"/>
        <end position="194"/>
    </location>
</feature>
<dbReference type="Pfam" id="PF00005">
    <property type="entry name" value="ABC_tran"/>
    <property type="match status" value="1"/>
</dbReference>
<dbReference type="Proteomes" id="UP000004478">
    <property type="component" value="Unassembled WGS sequence"/>
</dbReference>
<dbReference type="GO" id="GO:0005886">
    <property type="term" value="C:plasma membrane"/>
    <property type="evidence" value="ECO:0007669"/>
    <property type="project" value="UniProtKB-SubCell"/>
</dbReference>
<evidence type="ECO:0000256" key="9">
    <source>
        <dbReference type="SAM" id="Phobius"/>
    </source>
</evidence>
<sequence>MKPLWRLNKYLYKYKGYLLLGTLFTIISNFFVIIPAQLVRIAIDYVVEVFSFYQVFSEGELADFARSAFLKYILIFGVLILAMALLRGFFLFLIRQTIIIMSRLIEYDMKNEIFAHYQNLPLSFYRRNSTGDLMARITEDVSRVRMYLGPAIMYGLNLLILFPMVIGYMLSVNVELTLYSLLPLPILSLSIYFVNNMINERSEKIQRSLSGLSTFVQEAFSGIRVLKAFVREDDSANDFAKASEEYKEKSISLTIVQSLFFPLIMALIGISTILTVYIGGIQVMNGTIGYGVIAEFILYVNMLTWPVTSLGWVTSIVQRAAASQARINEFLDEQNDIQSTESLDIPIRGDVAFENVSFVYPDSGIHALRDVSFKIDSGQSLAIIGTTGSGKSTIANLLMRMYDVSSGQIQVDGKNVEVYDIASLRKQIGYVPQDVFLFSDTIGSNIAFGLDSIHEGVVEKAAKDADVYHNIVDFPKGFETRLGERGITLSGGQKQRVSIARAIAKEPSILLLDDCLSAVDTKTENAILNALKDIMAKRTSIIISHRVSSAKLADKIIVLDDGEIVEQGTHDTLMALKGTYAELYEKQTQSPETIEE</sequence>
<feature type="transmembrane region" description="Helical" evidence="9">
    <location>
        <begin position="296"/>
        <end position="317"/>
    </location>
</feature>
<dbReference type="GO" id="GO:0005524">
    <property type="term" value="F:ATP binding"/>
    <property type="evidence" value="ECO:0007669"/>
    <property type="project" value="UniProtKB-KW"/>
</dbReference>
<comment type="caution">
    <text evidence="12">The sequence shown here is derived from an EMBL/GenBank/DDBJ whole genome shotgun (WGS) entry which is preliminary data.</text>
</comment>
<dbReference type="PANTHER" id="PTHR43394">
    <property type="entry name" value="ATP-DEPENDENT PERMEASE MDL1, MITOCHONDRIAL"/>
    <property type="match status" value="1"/>
</dbReference>
<keyword evidence="7 9" id="KW-1133">Transmembrane helix</keyword>
<evidence type="ECO:0000256" key="5">
    <source>
        <dbReference type="ARBA" id="ARBA00022741"/>
    </source>
</evidence>
<dbReference type="InterPro" id="IPR017871">
    <property type="entry name" value="ABC_transporter-like_CS"/>
</dbReference>
<keyword evidence="6 12" id="KW-0067">ATP-binding</keyword>
<accession>K1LEG1</accession>
<gene>
    <name evidence="12" type="primary">yheI</name>
    <name evidence="12" type="ORF">B879_00775</name>
</gene>
<dbReference type="RefSeq" id="WP_009183819.1">
    <property type="nucleotide sequence ID" value="NZ_AMGM01000007.1"/>
</dbReference>
<proteinExistence type="predicted"/>
<keyword evidence="5" id="KW-0547">Nucleotide-binding</keyword>
<dbReference type="Gene3D" id="3.40.50.300">
    <property type="entry name" value="P-loop containing nucleotide triphosphate hydrolases"/>
    <property type="match status" value="1"/>
</dbReference>
<dbReference type="AlphaFoldDB" id="K1LEG1"/>
<keyword evidence="13" id="KW-1185">Reference proteome</keyword>
<evidence type="ECO:0000256" key="1">
    <source>
        <dbReference type="ARBA" id="ARBA00004651"/>
    </source>
</evidence>
<evidence type="ECO:0000256" key="2">
    <source>
        <dbReference type="ARBA" id="ARBA00022448"/>
    </source>
</evidence>
<evidence type="ECO:0000259" key="10">
    <source>
        <dbReference type="PROSITE" id="PS50893"/>
    </source>
</evidence>
<feature type="transmembrane region" description="Helical" evidence="9">
    <location>
        <begin position="151"/>
        <end position="170"/>
    </location>
</feature>
<keyword evidence="3" id="KW-1003">Cell membrane</keyword>
<dbReference type="Gene3D" id="1.20.1560.10">
    <property type="entry name" value="ABC transporter type 1, transmembrane domain"/>
    <property type="match status" value="1"/>
</dbReference>
<comment type="subcellular location">
    <subcellularLocation>
        <location evidence="1">Cell membrane</location>
        <topology evidence="1">Multi-pass membrane protein</topology>
    </subcellularLocation>
</comment>
<dbReference type="PROSITE" id="PS00211">
    <property type="entry name" value="ABC_TRANSPORTER_1"/>
    <property type="match status" value="1"/>
</dbReference>
<organism evidence="12 13">
    <name type="scientific">Cecembia lonarensis (strain CCUG 58316 / KCTC 22772 / LW9)</name>
    <dbReference type="NCBI Taxonomy" id="1225176"/>
    <lineage>
        <taxon>Bacteria</taxon>
        <taxon>Pseudomonadati</taxon>
        <taxon>Bacteroidota</taxon>
        <taxon>Cytophagia</taxon>
        <taxon>Cytophagales</taxon>
        <taxon>Cyclobacteriaceae</taxon>
        <taxon>Cecembia</taxon>
    </lineage>
</organism>
<keyword evidence="4 9" id="KW-0812">Transmembrane</keyword>
<dbReference type="PANTHER" id="PTHR43394:SF1">
    <property type="entry name" value="ATP-BINDING CASSETTE SUB-FAMILY B MEMBER 10, MITOCHONDRIAL"/>
    <property type="match status" value="1"/>
</dbReference>
<dbReference type="InterPro" id="IPR003439">
    <property type="entry name" value="ABC_transporter-like_ATP-bd"/>
</dbReference>
<keyword evidence="2" id="KW-0813">Transport</keyword>
<dbReference type="InterPro" id="IPR027417">
    <property type="entry name" value="P-loop_NTPase"/>
</dbReference>
<dbReference type="SMART" id="SM00382">
    <property type="entry name" value="AAA"/>
    <property type="match status" value="1"/>
</dbReference>
<protein>
    <submittedName>
        <fullName evidence="12">Putative multidrug resistance ABC transporter ATP-binding/permease protein YheI</fullName>
        <ecNumber evidence="12">3.6.3.-</ecNumber>
    </submittedName>
</protein>